<protein>
    <submittedName>
        <fullName evidence="1">Uncharacterized protein</fullName>
    </submittedName>
</protein>
<sequence>MEVMPHTYDCADPTTPIASPFLSISLLRTAKLWSFLHPGATQGQRVALALEVAKMLGVSAEYMTE</sequence>
<accession>A0A6N3STN9</accession>
<reference evidence="1 2" key="1">
    <citation type="submission" date="2012-11" db="EMBL/GenBank/DDBJ databases">
        <title>Whole genome sequence of Acetobacter orientalis 21F-2.</title>
        <authorList>
            <person name="Azuma Y."/>
            <person name="Higashiura N."/>
            <person name="Hirakawa H."/>
            <person name="Matsushita K."/>
        </authorList>
    </citation>
    <scope>NUCLEOTIDE SEQUENCE [LARGE SCALE GENOMIC DNA]</scope>
    <source>
        <strain evidence="1 2">21F-2</strain>
    </source>
</reference>
<evidence type="ECO:0000313" key="2">
    <source>
        <dbReference type="Proteomes" id="UP000032670"/>
    </source>
</evidence>
<accession>A0A0D6NMN1</accession>
<organism evidence="1 2">
    <name type="scientific">Acetobacter orientalis</name>
    <dbReference type="NCBI Taxonomy" id="146474"/>
    <lineage>
        <taxon>Bacteria</taxon>
        <taxon>Pseudomonadati</taxon>
        <taxon>Pseudomonadota</taxon>
        <taxon>Alphaproteobacteria</taxon>
        <taxon>Acetobacterales</taxon>
        <taxon>Acetobacteraceae</taxon>
        <taxon>Acetobacter</taxon>
    </lineage>
</organism>
<dbReference type="Proteomes" id="UP000032670">
    <property type="component" value="Unassembled WGS sequence"/>
</dbReference>
<name>A0A0D6NMN1_9PROT</name>
<dbReference type="AlphaFoldDB" id="A0A0D6NMN1"/>
<dbReference type="STRING" id="1231341.Abor_031_046"/>
<evidence type="ECO:0000313" key="1">
    <source>
        <dbReference type="EMBL" id="GAN66880.1"/>
    </source>
</evidence>
<gene>
    <name evidence="1" type="ORF">Abor_031_046</name>
</gene>
<keyword evidence="2" id="KW-1185">Reference proteome</keyword>
<proteinExistence type="predicted"/>
<dbReference type="EMBL" id="BAMX01000031">
    <property type="protein sequence ID" value="GAN66880.1"/>
    <property type="molecule type" value="Genomic_DNA"/>
</dbReference>
<comment type="caution">
    <text evidence="1">The sequence shown here is derived from an EMBL/GenBank/DDBJ whole genome shotgun (WGS) entry which is preliminary data.</text>
</comment>